<sequence>MLFTPVIALAGLAAAAPQGLVHRRASNDTAPAGFNFSRSTQIVNQTAPAGVKFARSTLNSNDTVPAGVKLVSRSTHNFNGTFPTGTKVPGSTEDVEDSVLSVTPSS</sequence>
<reference evidence="3 4" key="2">
    <citation type="submission" date="2015-05" db="EMBL/GenBank/DDBJ databases">
        <authorList>
            <person name="Morales-Cruz A."/>
            <person name="Amrine K.C."/>
            <person name="Cantu D."/>
        </authorList>
    </citation>
    <scope>NUCLEOTIDE SEQUENCE [LARGE SCALE GENOMIC DNA]</scope>
    <source>
        <strain evidence="3">DA912</strain>
    </source>
</reference>
<keyword evidence="4" id="KW-1185">Reference proteome</keyword>
<evidence type="ECO:0000256" key="2">
    <source>
        <dbReference type="SAM" id="SignalP"/>
    </source>
</evidence>
<reference evidence="3 4" key="1">
    <citation type="submission" date="2015-05" db="EMBL/GenBank/DDBJ databases">
        <title>Distinctive expansion of gene families associated with plant cell wall degradation and secondary metabolism in the genomes of grapevine trunk pathogens.</title>
        <authorList>
            <person name="Lawrence D.P."/>
            <person name="Travadon R."/>
            <person name="Rolshausen P.E."/>
            <person name="Baumgartner K."/>
        </authorList>
    </citation>
    <scope>NUCLEOTIDE SEQUENCE [LARGE SCALE GENOMIC DNA]</scope>
    <source>
        <strain evidence="3">DA912</strain>
    </source>
</reference>
<feature type="region of interest" description="Disordered" evidence="1">
    <location>
        <begin position="75"/>
        <end position="106"/>
    </location>
</feature>
<dbReference type="AlphaFoldDB" id="A0A0G2FSS1"/>
<accession>A0A0G2FSS1</accession>
<feature type="chain" id="PRO_5013130830" evidence="2">
    <location>
        <begin position="16"/>
        <end position="106"/>
    </location>
</feature>
<feature type="signal peptide" evidence="2">
    <location>
        <begin position="1"/>
        <end position="15"/>
    </location>
</feature>
<proteinExistence type="predicted"/>
<dbReference type="Proteomes" id="UP000034680">
    <property type="component" value="Unassembled WGS sequence"/>
</dbReference>
<gene>
    <name evidence="3" type="ORF">UCDDA912_g03009</name>
</gene>
<dbReference type="OrthoDB" id="10371682at2759"/>
<comment type="caution">
    <text evidence="3">The sequence shown here is derived from an EMBL/GenBank/DDBJ whole genome shotgun (WGS) entry which is preliminary data.</text>
</comment>
<organism evidence="3 4">
    <name type="scientific">Diaporthe ampelina</name>
    <dbReference type="NCBI Taxonomy" id="1214573"/>
    <lineage>
        <taxon>Eukaryota</taxon>
        <taxon>Fungi</taxon>
        <taxon>Dikarya</taxon>
        <taxon>Ascomycota</taxon>
        <taxon>Pezizomycotina</taxon>
        <taxon>Sordariomycetes</taxon>
        <taxon>Sordariomycetidae</taxon>
        <taxon>Diaporthales</taxon>
        <taxon>Diaporthaceae</taxon>
        <taxon>Diaporthe</taxon>
    </lineage>
</organism>
<name>A0A0G2FSS1_9PEZI</name>
<feature type="compositionally biased region" description="Polar residues" evidence="1">
    <location>
        <begin position="75"/>
        <end position="84"/>
    </location>
</feature>
<dbReference type="EMBL" id="LCUC01000100">
    <property type="protein sequence ID" value="KKY37004.1"/>
    <property type="molecule type" value="Genomic_DNA"/>
</dbReference>
<evidence type="ECO:0000313" key="3">
    <source>
        <dbReference type="EMBL" id="KKY37004.1"/>
    </source>
</evidence>
<keyword evidence="2" id="KW-0732">Signal</keyword>
<evidence type="ECO:0000313" key="4">
    <source>
        <dbReference type="Proteomes" id="UP000034680"/>
    </source>
</evidence>
<protein>
    <submittedName>
        <fullName evidence="3">Uncharacterized protein</fullName>
    </submittedName>
</protein>
<evidence type="ECO:0000256" key="1">
    <source>
        <dbReference type="SAM" id="MobiDB-lite"/>
    </source>
</evidence>